<evidence type="ECO:0000256" key="8">
    <source>
        <dbReference type="SAM" id="Phobius"/>
    </source>
</evidence>
<dbReference type="RefSeq" id="WP_390358349.1">
    <property type="nucleotide sequence ID" value="NZ_JBHTKJ010000001.1"/>
</dbReference>
<feature type="domain" description="ABC transmembrane type-2" evidence="9">
    <location>
        <begin position="96"/>
        <end position="335"/>
    </location>
</feature>
<keyword evidence="6 8" id="KW-1133">Transmembrane helix</keyword>
<comment type="subcellular location">
    <subcellularLocation>
        <location evidence="1">Cell membrane</location>
        <topology evidence="1">Multi-pass membrane protein</topology>
    </subcellularLocation>
</comment>
<evidence type="ECO:0000256" key="6">
    <source>
        <dbReference type="ARBA" id="ARBA00022989"/>
    </source>
</evidence>
<reference evidence="11" key="1">
    <citation type="journal article" date="2019" name="Int. J. Syst. Evol. Microbiol.">
        <title>The Global Catalogue of Microorganisms (GCM) 10K type strain sequencing project: providing services to taxonomists for standard genome sequencing and annotation.</title>
        <authorList>
            <consortium name="The Broad Institute Genomics Platform"/>
            <consortium name="The Broad Institute Genome Sequencing Center for Infectious Disease"/>
            <person name="Wu L."/>
            <person name="Ma J."/>
        </authorList>
    </citation>
    <scope>NUCLEOTIDE SEQUENCE [LARGE SCALE GENOMIC DNA]</scope>
    <source>
        <strain evidence="11">CCUG 56754</strain>
    </source>
</reference>
<feature type="transmembrane region" description="Helical" evidence="8">
    <location>
        <begin position="189"/>
        <end position="215"/>
    </location>
</feature>
<evidence type="ECO:0000256" key="3">
    <source>
        <dbReference type="ARBA" id="ARBA00022448"/>
    </source>
</evidence>
<dbReference type="Pfam" id="PF12698">
    <property type="entry name" value="ABC2_membrane_3"/>
    <property type="match status" value="1"/>
</dbReference>
<feature type="transmembrane region" description="Helical" evidence="8">
    <location>
        <begin position="314"/>
        <end position="332"/>
    </location>
</feature>
<dbReference type="Proteomes" id="UP001597040">
    <property type="component" value="Unassembled WGS sequence"/>
</dbReference>
<keyword evidence="11" id="KW-1185">Reference proteome</keyword>
<dbReference type="PANTHER" id="PTHR30294:SF38">
    <property type="entry name" value="TRANSPORT PERMEASE PROTEIN"/>
    <property type="match status" value="1"/>
</dbReference>
<dbReference type="PROSITE" id="PS51012">
    <property type="entry name" value="ABC_TM2"/>
    <property type="match status" value="1"/>
</dbReference>
<keyword evidence="7 8" id="KW-0472">Membrane</keyword>
<gene>
    <name evidence="10" type="ORF">ACFQ3N_00025</name>
</gene>
<dbReference type="EMBL" id="JBHTKJ010000001">
    <property type="protein sequence ID" value="MFD1036813.1"/>
    <property type="molecule type" value="Genomic_DNA"/>
</dbReference>
<comment type="similarity">
    <text evidence="2">Belongs to the ABC-2 integral membrane protein family.</text>
</comment>
<dbReference type="PANTHER" id="PTHR30294">
    <property type="entry name" value="MEMBRANE COMPONENT OF ABC TRANSPORTER YHHJ-RELATED"/>
    <property type="match status" value="1"/>
</dbReference>
<proteinExistence type="inferred from homology"/>
<dbReference type="InterPro" id="IPR013525">
    <property type="entry name" value="ABC2_TM"/>
</dbReference>
<evidence type="ECO:0000256" key="1">
    <source>
        <dbReference type="ARBA" id="ARBA00004651"/>
    </source>
</evidence>
<dbReference type="InterPro" id="IPR051449">
    <property type="entry name" value="ABC-2_transporter_component"/>
</dbReference>
<comment type="caution">
    <text evidence="10">The sequence shown here is derived from an EMBL/GenBank/DDBJ whole genome shotgun (WGS) entry which is preliminary data.</text>
</comment>
<feature type="transmembrane region" description="Helical" evidence="8">
    <location>
        <begin position="221"/>
        <end position="248"/>
    </location>
</feature>
<evidence type="ECO:0000256" key="2">
    <source>
        <dbReference type="ARBA" id="ARBA00007783"/>
    </source>
</evidence>
<sequence length="338" mass="38095">MRIRAIIKRIIHQFLRDKRSIAMMMIAPLFVMTLLWLVLDMEQYEPTIAVTNVPSQLQDNLQEQDAEIIEMTQHKAEHALQEKSIDAHVVWNDMNMNITMEGSEPTATSAVQRVLNESSKQLNPNALEIEVDFLHGTTDLNLFDNIGPVLIGFFVFFFVFIIGGVSFLRERTQGTLERLLATPLKRWEIVIGYLSGFGIFIVLQSIIIAAFSIYVLDIYMVGSFVAVLIVAFLLAITALSLGTLLSAYAKNEFQMIQFIPIVIIPQVFFAGLFHTESIAWLDAIGKIMPLSYGANALKEIMIRGENLSNVMGDIGILIGFSFVFILLNILALKRHRKL</sequence>
<evidence type="ECO:0000313" key="10">
    <source>
        <dbReference type="EMBL" id="MFD1036813.1"/>
    </source>
</evidence>
<keyword evidence="5 8" id="KW-0812">Transmembrane</keyword>
<feature type="transmembrane region" description="Helical" evidence="8">
    <location>
        <begin position="146"/>
        <end position="168"/>
    </location>
</feature>
<accession>A0ABW3LFA3</accession>
<feature type="transmembrane region" description="Helical" evidence="8">
    <location>
        <begin position="21"/>
        <end position="39"/>
    </location>
</feature>
<evidence type="ECO:0000256" key="5">
    <source>
        <dbReference type="ARBA" id="ARBA00022692"/>
    </source>
</evidence>
<keyword evidence="3" id="KW-0813">Transport</keyword>
<organism evidence="10 11">
    <name type="scientific">Virgibacillus byunsanensis</name>
    <dbReference type="NCBI Taxonomy" id="570945"/>
    <lineage>
        <taxon>Bacteria</taxon>
        <taxon>Bacillati</taxon>
        <taxon>Bacillota</taxon>
        <taxon>Bacilli</taxon>
        <taxon>Bacillales</taxon>
        <taxon>Bacillaceae</taxon>
        <taxon>Virgibacillus</taxon>
    </lineage>
</organism>
<protein>
    <submittedName>
        <fullName evidence="10">ABC transporter permease</fullName>
    </submittedName>
</protein>
<feature type="transmembrane region" description="Helical" evidence="8">
    <location>
        <begin position="255"/>
        <end position="273"/>
    </location>
</feature>
<evidence type="ECO:0000256" key="7">
    <source>
        <dbReference type="ARBA" id="ARBA00023136"/>
    </source>
</evidence>
<keyword evidence="4" id="KW-1003">Cell membrane</keyword>
<evidence type="ECO:0000313" key="11">
    <source>
        <dbReference type="Proteomes" id="UP001597040"/>
    </source>
</evidence>
<dbReference type="InterPro" id="IPR047817">
    <property type="entry name" value="ABC2_TM_bact-type"/>
</dbReference>
<evidence type="ECO:0000259" key="9">
    <source>
        <dbReference type="PROSITE" id="PS51012"/>
    </source>
</evidence>
<evidence type="ECO:0000256" key="4">
    <source>
        <dbReference type="ARBA" id="ARBA00022475"/>
    </source>
</evidence>
<name>A0ABW3LFA3_9BACI</name>